<gene>
    <name evidence="2" type="ORF">CR103_04205</name>
</gene>
<dbReference type="Pfam" id="PF09557">
    <property type="entry name" value="DUF2382"/>
    <property type="match status" value="1"/>
</dbReference>
<sequence>MANNAELPTGEAAVTIPVIQESLQIGTRTVDTGRGVRISKTVAELPFEVREILHHDEISVLHVPIDRIVAVGEAPASRYEGDTLIIPIVEEVVVVERRLRIKEELHVTTTRREEQYAETVMLKSEQVRVERFDKASDN</sequence>
<accession>A0A2G8T4J0</accession>
<dbReference type="EMBL" id="PDOB01000004">
    <property type="protein sequence ID" value="PIL40951.1"/>
    <property type="molecule type" value="Genomic_DNA"/>
</dbReference>
<evidence type="ECO:0000313" key="2">
    <source>
        <dbReference type="EMBL" id="PIL40951.1"/>
    </source>
</evidence>
<dbReference type="RefSeq" id="WP_099914768.1">
    <property type="nucleotide sequence ID" value="NZ_BMHS01000005.1"/>
</dbReference>
<organism evidence="2 3">
    <name type="scientific">Massilia psychrophila</name>
    <dbReference type="NCBI Taxonomy" id="1603353"/>
    <lineage>
        <taxon>Bacteria</taxon>
        <taxon>Pseudomonadati</taxon>
        <taxon>Pseudomonadota</taxon>
        <taxon>Betaproteobacteria</taxon>
        <taxon>Burkholderiales</taxon>
        <taxon>Oxalobacteraceae</taxon>
        <taxon>Telluria group</taxon>
        <taxon>Massilia</taxon>
    </lineage>
</organism>
<feature type="domain" description="DUF2382" evidence="1">
    <location>
        <begin position="17"/>
        <end position="129"/>
    </location>
</feature>
<dbReference type="AlphaFoldDB" id="A0A2G8T4J0"/>
<name>A0A2G8T4J0_9BURK</name>
<proteinExistence type="predicted"/>
<comment type="caution">
    <text evidence="2">The sequence shown here is derived from an EMBL/GenBank/DDBJ whole genome shotgun (WGS) entry which is preliminary data.</text>
</comment>
<reference evidence="2 3" key="1">
    <citation type="submission" date="2017-10" db="EMBL/GenBank/DDBJ databases">
        <title>Massilia psychrophilum sp. nov., a novel purple-pigmented bacterium isolated from Tianshan glacier, Xinjiang Municipality, China.</title>
        <authorList>
            <person name="Wang H."/>
        </authorList>
    </citation>
    <scope>NUCLEOTIDE SEQUENCE [LARGE SCALE GENOMIC DNA]</scope>
    <source>
        <strain evidence="2 3">JCM 30813</strain>
    </source>
</reference>
<dbReference type="OrthoDB" id="8757728at2"/>
<keyword evidence="3" id="KW-1185">Reference proteome</keyword>
<evidence type="ECO:0000259" key="1">
    <source>
        <dbReference type="Pfam" id="PF09557"/>
    </source>
</evidence>
<dbReference type="InterPro" id="IPR019060">
    <property type="entry name" value="DUF2382"/>
</dbReference>
<evidence type="ECO:0000313" key="3">
    <source>
        <dbReference type="Proteomes" id="UP000228593"/>
    </source>
</evidence>
<dbReference type="Proteomes" id="UP000228593">
    <property type="component" value="Unassembled WGS sequence"/>
</dbReference>
<protein>
    <recommendedName>
        <fullName evidence="1">DUF2382 domain-containing protein</fullName>
    </recommendedName>
</protein>